<name>A0A1S3JXL5_LINAN</name>
<sequence>MAAAPCVDLEKAYKHNLLVNELHNEIGEEKTKEIRQLLRSVLKKNLDAADMRTMLNDLTDTGMIKVGEYSYLTRLLTDIGLERLVDTVKTSEKEIQCLMDDNMVAEDENTVQQDAQENGERSKRKRTDTLDTSSERCAELQLELQLLATKGVLQIAERALTGEVLQNPRKRKRIFDDLLQFKAELVGPIRTGSILLTVRFYSLADLTYFWSKYKDGTVTAALSDILLSDKILEVSREHHVEFYITCDISEDAYIEARRKLSSDDEVPGAMDAMARVSISDDTQGQEVIQEESLHEQVVSEAKEGEAEASGVDFAEEAGTRTPSSSEHMQDRPLRDVKRTRSFTMATSLGLPSEIPRNERENYVRMRLLLERATDVLRDVLRTQLQAAYPGLFDPSKTDKLFDVLDNQQVKHSLLKLKKTKIINSSQMKLLYPSGTPSKIVTTQALDITLVVVLLRNITNLNRHAKWESPPASDTSIEANIGRVRTYRNRLSHGHRLGITDTAFQAEFNDLKHVLLSLSSIYTSDDYDKLLIVPLDAEGN</sequence>
<feature type="region of interest" description="Disordered" evidence="1">
    <location>
        <begin position="304"/>
        <end position="333"/>
    </location>
</feature>
<dbReference type="OrthoDB" id="5958466at2759"/>
<dbReference type="InParanoid" id="A0A1S3JXL5"/>
<keyword evidence="3" id="KW-1185">Reference proteome</keyword>
<evidence type="ECO:0000313" key="4">
    <source>
        <dbReference type="RefSeq" id="XP_013414794.1"/>
    </source>
</evidence>
<dbReference type="Pfam" id="PF18738">
    <property type="entry name" value="HEPN_DZIP3"/>
    <property type="match status" value="1"/>
</dbReference>
<dbReference type="AlphaFoldDB" id="A0A1S3JXL5"/>
<proteinExistence type="predicted"/>
<reference evidence="4" key="1">
    <citation type="submission" date="2025-08" db="UniProtKB">
        <authorList>
            <consortium name="RefSeq"/>
        </authorList>
    </citation>
    <scope>IDENTIFICATION</scope>
    <source>
        <tissue evidence="4">Gonads</tissue>
    </source>
</reference>
<dbReference type="RefSeq" id="XP_013414794.1">
    <property type="nucleotide sequence ID" value="XM_013559340.1"/>
</dbReference>
<organism evidence="3 4">
    <name type="scientific">Lingula anatina</name>
    <name type="common">Brachiopod</name>
    <name type="synonym">Lingula unguis</name>
    <dbReference type="NCBI Taxonomy" id="7574"/>
    <lineage>
        <taxon>Eukaryota</taxon>
        <taxon>Metazoa</taxon>
        <taxon>Spiralia</taxon>
        <taxon>Lophotrochozoa</taxon>
        <taxon>Brachiopoda</taxon>
        <taxon>Linguliformea</taxon>
        <taxon>Lingulata</taxon>
        <taxon>Lingulida</taxon>
        <taxon>Linguloidea</taxon>
        <taxon>Lingulidae</taxon>
        <taxon>Lingula</taxon>
    </lineage>
</organism>
<dbReference type="InterPro" id="IPR041249">
    <property type="entry name" value="HEPN_DZIP3"/>
</dbReference>
<evidence type="ECO:0000259" key="2">
    <source>
        <dbReference type="Pfam" id="PF18738"/>
    </source>
</evidence>
<dbReference type="KEGG" id="lak:106176808"/>
<protein>
    <submittedName>
        <fullName evidence="4">Uncharacterized protein LOC106176808</fullName>
    </submittedName>
</protein>
<evidence type="ECO:0000313" key="3">
    <source>
        <dbReference type="Proteomes" id="UP000085678"/>
    </source>
</evidence>
<gene>
    <name evidence="4" type="primary">LOC106176808</name>
</gene>
<dbReference type="GeneID" id="106176808"/>
<evidence type="ECO:0000256" key="1">
    <source>
        <dbReference type="SAM" id="MobiDB-lite"/>
    </source>
</evidence>
<accession>A0A1S3JXL5</accession>
<dbReference type="InterPro" id="IPR011029">
    <property type="entry name" value="DEATH-like_dom_sf"/>
</dbReference>
<feature type="region of interest" description="Disordered" evidence="1">
    <location>
        <begin position="111"/>
        <end position="130"/>
    </location>
</feature>
<dbReference type="Gene3D" id="1.10.533.10">
    <property type="entry name" value="Death Domain, Fas"/>
    <property type="match status" value="1"/>
</dbReference>
<dbReference type="Proteomes" id="UP000085678">
    <property type="component" value="Unplaced"/>
</dbReference>
<feature type="domain" description="DZIP3-like HEPN" evidence="2">
    <location>
        <begin position="398"/>
        <end position="537"/>
    </location>
</feature>